<evidence type="ECO:0000313" key="2">
    <source>
        <dbReference type="EMBL" id="MDR6779348.1"/>
    </source>
</evidence>
<evidence type="ECO:0008006" key="4">
    <source>
        <dbReference type="Google" id="ProtNLM"/>
    </source>
</evidence>
<evidence type="ECO:0000313" key="3">
    <source>
        <dbReference type="Proteomes" id="UP001266807"/>
    </source>
</evidence>
<organism evidence="2 3">
    <name type="scientific">Paenibacillus peoriae</name>
    <dbReference type="NCBI Taxonomy" id="59893"/>
    <lineage>
        <taxon>Bacteria</taxon>
        <taxon>Bacillati</taxon>
        <taxon>Bacillota</taxon>
        <taxon>Bacilli</taxon>
        <taxon>Bacillales</taxon>
        <taxon>Paenibacillaceae</taxon>
        <taxon>Paenibacillus</taxon>
    </lineage>
</organism>
<evidence type="ECO:0000256" key="1">
    <source>
        <dbReference type="SAM" id="MobiDB-lite"/>
    </source>
</evidence>
<proteinExistence type="predicted"/>
<dbReference type="EMBL" id="JAVDUG010000004">
    <property type="protein sequence ID" value="MDR6779348.1"/>
    <property type="molecule type" value="Genomic_DNA"/>
</dbReference>
<feature type="compositionally biased region" description="Basic and acidic residues" evidence="1">
    <location>
        <begin position="145"/>
        <end position="162"/>
    </location>
</feature>
<keyword evidence="3" id="KW-1185">Reference proteome</keyword>
<comment type="caution">
    <text evidence="2">The sequence shown here is derived from an EMBL/GenBank/DDBJ whole genome shotgun (WGS) entry which is preliminary data.</text>
</comment>
<gene>
    <name evidence="2" type="ORF">J2W98_003628</name>
</gene>
<dbReference type="Proteomes" id="UP001266807">
    <property type="component" value="Unassembled WGS sequence"/>
</dbReference>
<name>A0ABU1QI88_9BACL</name>
<feature type="region of interest" description="Disordered" evidence="1">
    <location>
        <begin position="134"/>
        <end position="171"/>
    </location>
</feature>
<protein>
    <recommendedName>
        <fullName evidence="4">SAM domain-containing protein</fullName>
    </recommendedName>
</protein>
<accession>A0ABU1QI88</accession>
<dbReference type="RefSeq" id="WP_068940901.1">
    <property type="nucleotide sequence ID" value="NZ_JAVDUG010000004.1"/>
</dbReference>
<sequence>MWFDGEFSDEIYEKLSIRDYKDILTNQDIKNIILRPTKEGLTKLIKIQSASLFERVRGLVIQLENTKFYDISTRVKNVVEERYKELYSGKRISEISIVSSYGENPAGKQINNPSVDDNKVSQLEKEIAELRALLMNQASQQKEQSQPDEHSTETETNKEPIVTKRPMNKKV</sequence>
<reference evidence="2 3" key="1">
    <citation type="submission" date="2023-07" db="EMBL/GenBank/DDBJ databases">
        <title>Sorghum-associated microbial communities from plants grown in Nebraska, USA.</title>
        <authorList>
            <person name="Schachtman D."/>
        </authorList>
    </citation>
    <scope>NUCLEOTIDE SEQUENCE [LARGE SCALE GENOMIC DNA]</scope>
    <source>
        <strain evidence="2 3">BE143</strain>
    </source>
</reference>